<dbReference type="InterPro" id="IPR001647">
    <property type="entry name" value="HTH_TetR"/>
</dbReference>
<proteinExistence type="predicted"/>
<dbReference type="Gene3D" id="1.10.357.10">
    <property type="entry name" value="Tetracycline Repressor, domain 2"/>
    <property type="match status" value="1"/>
</dbReference>
<protein>
    <submittedName>
        <fullName evidence="6">TetR/AcrR family transcriptional regulator C-terminal ligand-binding domain-containing protein</fullName>
    </submittedName>
</protein>
<dbReference type="GO" id="GO:0000976">
    <property type="term" value="F:transcription cis-regulatory region binding"/>
    <property type="evidence" value="ECO:0007669"/>
    <property type="project" value="TreeGrafter"/>
</dbReference>
<name>A0A6M6JD97_9PSEU</name>
<evidence type="ECO:0000256" key="2">
    <source>
        <dbReference type="ARBA" id="ARBA00023125"/>
    </source>
</evidence>
<dbReference type="Pfam" id="PF00440">
    <property type="entry name" value="TetR_N"/>
    <property type="match status" value="1"/>
</dbReference>
<keyword evidence="2 4" id="KW-0238">DNA-binding</keyword>
<reference evidence="6 7" key="1">
    <citation type="submission" date="2020-05" db="EMBL/GenBank/DDBJ databases">
        <authorList>
            <person name="Mo P."/>
        </authorList>
    </citation>
    <scope>NUCLEOTIDE SEQUENCE [LARGE SCALE GENOMIC DNA]</scope>
    <source>
        <strain evidence="6 7">Gen01</strain>
    </source>
</reference>
<dbReference type="KEGG" id="pbro:HOP40_00220"/>
<gene>
    <name evidence="6" type="ORF">HOP40_00220</name>
</gene>
<accession>A0A6M6JD97</accession>
<dbReference type="SUPFAM" id="SSF46689">
    <property type="entry name" value="Homeodomain-like"/>
    <property type="match status" value="1"/>
</dbReference>
<dbReference type="SUPFAM" id="SSF48498">
    <property type="entry name" value="Tetracyclin repressor-like, C-terminal domain"/>
    <property type="match status" value="1"/>
</dbReference>
<evidence type="ECO:0000256" key="3">
    <source>
        <dbReference type="ARBA" id="ARBA00023163"/>
    </source>
</evidence>
<keyword evidence="7" id="KW-1185">Reference proteome</keyword>
<dbReference type="InterPro" id="IPR050109">
    <property type="entry name" value="HTH-type_TetR-like_transc_reg"/>
</dbReference>
<evidence type="ECO:0000259" key="5">
    <source>
        <dbReference type="PROSITE" id="PS50977"/>
    </source>
</evidence>
<dbReference type="Pfam" id="PF16859">
    <property type="entry name" value="TetR_C_11"/>
    <property type="match status" value="1"/>
</dbReference>
<dbReference type="InterPro" id="IPR036271">
    <property type="entry name" value="Tet_transcr_reg_TetR-rel_C_sf"/>
</dbReference>
<dbReference type="EMBL" id="CP053564">
    <property type="protein sequence ID" value="QJY44461.1"/>
    <property type="molecule type" value="Genomic_DNA"/>
</dbReference>
<feature type="DNA-binding region" description="H-T-H motif" evidence="4">
    <location>
        <begin position="36"/>
        <end position="55"/>
    </location>
</feature>
<dbReference type="AlphaFoldDB" id="A0A6M6JD97"/>
<dbReference type="Gene3D" id="1.10.10.60">
    <property type="entry name" value="Homeodomain-like"/>
    <property type="match status" value="1"/>
</dbReference>
<feature type="domain" description="HTH tetR-type" evidence="5">
    <location>
        <begin position="13"/>
        <end position="73"/>
    </location>
</feature>
<evidence type="ECO:0000256" key="1">
    <source>
        <dbReference type="ARBA" id="ARBA00023015"/>
    </source>
</evidence>
<organism evidence="6 7">
    <name type="scientific">Pseudonocardia broussonetiae</name>
    <dbReference type="NCBI Taxonomy" id="2736640"/>
    <lineage>
        <taxon>Bacteria</taxon>
        <taxon>Bacillati</taxon>
        <taxon>Actinomycetota</taxon>
        <taxon>Actinomycetes</taxon>
        <taxon>Pseudonocardiales</taxon>
        <taxon>Pseudonocardiaceae</taxon>
        <taxon>Pseudonocardia</taxon>
    </lineage>
</organism>
<evidence type="ECO:0000313" key="6">
    <source>
        <dbReference type="EMBL" id="QJY44461.1"/>
    </source>
</evidence>
<evidence type="ECO:0000256" key="4">
    <source>
        <dbReference type="PROSITE-ProRule" id="PRU00335"/>
    </source>
</evidence>
<dbReference type="PROSITE" id="PS50977">
    <property type="entry name" value="HTH_TETR_2"/>
    <property type="match status" value="1"/>
</dbReference>
<keyword evidence="3" id="KW-0804">Transcription</keyword>
<sequence>MSVNVTRGRPRDPDLERRVHDAVLEVYWETGWAGFTLDAVARRARVGRAALYSRWSGKAALLVEALEVRSPLPVPVDTGSVRGDLAELARQLLDGYTGAAGLVTLRAAMEARVHPDLLAGLTETLNSSRLLAAREIVRRGVGRGELPEGTPTTLLLELVTGAVLSHVLFAPSGPRDPAYADVVVDAALRAVTR</sequence>
<dbReference type="GO" id="GO:0003700">
    <property type="term" value="F:DNA-binding transcription factor activity"/>
    <property type="evidence" value="ECO:0007669"/>
    <property type="project" value="TreeGrafter"/>
</dbReference>
<keyword evidence="1" id="KW-0805">Transcription regulation</keyword>
<dbReference type="InterPro" id="IPR009057">
    <property type="entry name" value="Homeodomain-like_sf"/>
</dbReference>
<dbReference type="Proteomes" id="UP000505377">
    <property type="component" value="Chromosome"/>
</dbReference>
<dbReference type="PANTHER" id="PTHR30055:SF148">
    <property type="entry name" value="TETR-FAMILY TRANSCRIPTIONAL REGULATOR"/>
    <property type="match status" value="1"/>
</dbReference>
<dbReference type="PANTHER" id="PTHR30055">
    <property type="entry name" value="HTH-TYPE TRANSCRIPTIONAL REGULATOR RUTR"/>
    <property type="match status" value="1"/>
</dbReference>
<evidence type="ECO:0000313" key="7">
    <source>
        <dbReference type="Proteomes" id="UP000505377"/>
    </source>
</evidence>
<dbReference type="InterPro" id="IPR011075">
    <property type="entry name" value="TetR_C"/>
</dbReference>